<reference evidence="9" key="1">
    <citation type="submission" date="2010-05" db="EMBL/GenBank/DDBJ databases">
        <title>The complete genome of Truepera radiovictris DSM 17093.</title>
        <authorList>
            <consortium name="US DOE Joint Genome Institute (JGI-PGF)"/>
            <person name="Lucas S."/>
            <person name="Copeland A."/>
            <person name="Lapidus A."/>
            <person name="Glavina del Rio T."/>
            <person name="Dalin E."/>
            <person name="Tice H."/>
            <person name="Bruce D."/>
            <person name="Goodwin L."/>
            <person name="Pitluck S."/>
            <person name="Kyrpides N."/>
            <person name="Mavromatis K."/>
            <person name="Ovchinnikova G."/>
            <person name="Munk A.C."/>
            <person name="Detter J.C."/>
            <person name="Han C."/>
            <person name="Tapia R."/>
            <person name="Land M."/>
            <person name="Hauser L."/>
            <person name="Markowitz V."/>
            <person name="Cheng J.-F."/>
            <person name="Hugenholtz P."/>
            <person name="Woyke T."/>
            <person name="Wu D."/>
            <person name="Tindall B."/>
            <person name="Pomrenke H.G."/>
            <person name="Brambilla E."/>
            <person name="Klenk H.-P."/>
            <person name="Eisen J.A."/>
        </authorList>
    </citation>
    <scope>NUCLEOTIDE SEQUENCE [LARGE SCALE GENOMIC DNA]</scope>
    <source>
        <strain evidence="9">DSM 17093 / CIP 108686 / LMG 22925 / RQ-24</strain>
    </source>
</reference>
<gene>
    <name evidence="8" type="ordered locus">Trad_0602</name>
</gene>
<dbReference type="InterPro" id="IPR001851">
    <property type="entry name" value="ABC_transp_permease"/>
</dbReference>
<evidence type="ECO:0000256" key="6">
    <source>
        <dbReference type="SAM" id="MobiDB-lite"/>
    </source>
</evidence>
<feature type="compositionally biased region" description="Low complexity" evidence="6">
    <location>
        <begin position="712"/>
        <end position="727"/>
    </location>
</feature>
<feature type="transmembrane region" description="Helical" evidence="7">
    <location>
        <begin position="383"/>
        <end position="407"/>
    </location>
</feature>
<keyword evidence="2" id="KW-1003">Cell membrane</keyword>
<feature type="transmembrane region" description="Helical" evidence="7">
    <location>
        <begin position="600"/>
        <end position="621"/>
    </location>
</feature>
<dbReference type="GO" id="GO:0005886">
    <property type="term" value="C:plasma membrane"/>
    <property type="evidence" value="ECO:0007669"/>
    <property type="project" value="UniProtKB-SubCell"/>
</dbReference>
<feature type="transmembrane region" description="Helical" evidence="7">
    <location>
        <begin position="484"/>
        <end position="509"/>
    </location>
</feature>
<feature type="transmembrane region" description="Helical" evidence="7">
    <location>
        <begin position="59"/>
        <end position="78"/>
    </location>
</feature>
<evidence type="ECO:0000256" key="4">
    <source>
        <dbReference type="ARBA" id="ARBA00022989"/>
    </source>
</evidence>
<dbReference type="KEGG" id="tra:Trad_0602"/>
<evidence type="ECO:0000256" key="5">
    <source>
        <dbReference type="ARBA" id="ARBA00023136"/>
    </source>
</evidence>
<dbReference type="eggNOG" id="COG4603">
    <property type="taxonomic scope" value="Bacteria"/>
</dbReference>
<keyword evidence="3 7" id="KW-0812">Transmembrane</keyword>
<comment type="subcellular location">
    <subcellularLocation>
        <location evidence="1">Cell membrane</location>
        <topology evidence="1">Multi-pass membrane protein</topology>
    </subcellularLocation>
</comment>
<feature type="transmembrane region" description="Helical" evidence="7">
    <location>
        <begin position="552"/>
        <end position="570"/>
    </location>
</feature>
<name>D7CSX1_TRURR</name>
<feature type="transmembrane region" description="Helical" evidence="7">
    <location>
        <begin position="298"/>
        <end position="321"/>
    </location>
</feature>
<organism evidence="8 9">
    <name type="scientific">Truepera radiovictrix (strain DSM 17093 / CIP 108686 / LMG 22925 / RQ-24)</name>
    <dbReference type="NCBI Taxonomy" id="649638"/>
    <lineage>
        <taxon>Bacteria</taxon>
        <taxon>Thermotogati</taxon>
        <taxon>Deinococcota</taxon>
        <taxon>Deinococci</taxon>
        <taxon>Trueperales</taxon>
        <taxon>Trueperaceae</taxon>
        <taxon>Truepera</taxon>
    </lineage>
</organism>
<accession>D7CSX1</accession>
<dbReference type="Pfam" id="PF02653">
    <property type="entry name" value="BPD_transp_2"/>
    <property type="match status" value="2"/>
</dbReference>
<evidence type="ECO:0000256" key="1">
    <source>
        <dbReference type="ARBA" id="ARBA00004651"/>
    </source>
</evidence>
<feature type="transmembrane region" description="Helical" evidence="7">
    <location>
        <begin position="174"/>
        <end position="193"/>
    </location>
</feature>
<dbReference type="CDD" id="cd06580">
    <property type="entry name" value="TM_PBP1_transp_TpRbsC_like"/>
    <property type="match status" value="1"/>
</dbReference>
<reference evidence="8 9" key="2">
    <citation type="journal article" date="2011" name="Stand. Genomic Sci.">
        <title>Complete genome sequence of Truepera radiovictrix type strain (RQ-24).</title>
        <authorList>
            <person name="Ivanova N."/>
            <person name="Rohde C."/>
            <person name="Munk C."/>
            <person name="Nolan M."/>
            <person name="Lucas S."/>
            <person name="Del Rio T.G."/>
            <person name="Tice H."/>
            <person name="Deshpande S."/>
            <person name="Cheng J.F."/>
            <person name="Tapia R."/>
            <person name="Han C."/>
            <person name="Goodwin L."/>
            <person name="Pitluck S."/>
            <person name="Liolios K."/>
            <person name="Mavromatis K."/>
            <person name="Mikhailova N."/>
            <person name="Pati A."/>
            <person name="Chen A."/>
            <person name="Palaniappan K."/>
            <person name="Land M."/>
            <person name="Hauser L."/>
            <person name="Chang Y.J."/>
            <person name="Jeffries C.D."/>
            <person name="Brambilla E."/>
            <person name="Rohde M."/>
            <person name="Goker M."/>
            <person name="Tindall B.J."/>
            <person name="Woyke T."/>
            <person name="Bristow J."/>
            <person name="Eisen J.A."/>
            <person name="Markowitz V."/>
            <person name="Hugenholtz P."/>
            <person name="Kyrpides N.C."/>
            <person name="Klenk H.P."/>
            <person name="Lapidus A."/>
        </authorList>
    </citation>
    <scope>NUCLEOTIDE SEQUENCE [LARGE SCALE GENOMIC DNA]</scope>
    <source>
        <strain evidence="9">DSM 17093 / CIP 108686 / LMG 22925 / RQ-24</strain>
    </source>
</reference>
<proteinExistence type="predicted"/>
<keyword evidence="9" id="KW-1185">Reference proteome</keyword>
<feature type="transmembrane region" description="Helical" evidence="7">
    <location>
        <begin position="85"/>
        <end position="105"/>
    </location>
</feature>
<feature type="transmembrane region" description="Helical" evidence="7">
    <location>
        <begin position="641"/>
        <end position="662"/>
    </location>
</feature>
<feature type="transmembrane region" description="Helical" evidence="7">
    <location>
        <begin position="358"/>
        <end position="377"/>
    </location>
</feature>
<evidence type="ECO:0000256" key="3">
    <source>
        <dbReference type="ARBA" id="ARBA00022692"/>
    </source>
</evidence>
<feature type="region of interest" description="Disordered" evidence="6">
    <location>
        <begin position="711"/>
        <end position="755"/>
    </location>
</feature>
<evidence type="ECO:0000256" key="7">
    <source>
        <dbReference type="SAM" id="Phobius"/>
    </source>
</evidence>
<dbReference type="OrthoDB" id="45037at2"/>
<dbReference type="EMBL" id="CP002049">
    <property type="protein sequence ID" value="ADI13738.1"/>
    <property type="molecule type" value="Genomic_DNA"/>
</dbReference>
<feature type="transmembrane region" description="Helical" evidence="7">
    <location>
        <begin position="683"/>
        <end position="701"/>
    </location>
</feature>
<evidence type="ECO:0000313" key="9">
    <source>
        <dbReference type="Proteomes" id="UP000000379"/>
    </source>
</evidence>
<protein>
    <submittedName>
        <fullName evidence="8">Inner-membrane translocator</fullName>
    </submittedName>
</protein>
<dbReference type="Proteomes" id="UP000000379">
    <property type="component" value="Chromosome"/>
</dbReference>
<dbReference type="AlphaFoldDB" id="D7CSX1"/>
<evidence type="ECO:0000313" key="8">
    <source>
        <dbReference type="EMBL" id="ADI13738.1"/>
    </source>
</evidence>
<feature type="transmembrane region" description="Helical" evidence="7">
    <location>
        <begin position="327"/>
        <end position="346"/>
    </location>
</feature>
<dbReference type="HOGENOM" id="CLU_428800_0_0_0"/>
<feature type="transmembrane region" description="Helical" evidence="7">
    <location>
        <begin position="521"/>
        <end position="540"/>
    </location>
</feature>
<dbReference type="RefSeq" id="WP_013177118.1">
    <property type="nucleotide sequence ID" value="NC_014221.1"/>
</dbReference>
<feature type="transmembrane region" description="Helical" evidence="7">
    <location>
        <begin position="419"/>
        <end position="438"/>
    </location>
</feature>
<keyword evidence="4 7" id="KW-1133">Transmembrane helix</keyword>
<sequence>MNERALLAALAALTLLSLVFAPWAAINRETGARGTLLLLPNRTVDFTGRTEGVTVPGQGAVLAICALSLVAIAGGAALPERRRQALWLGAGLVLLTTTVVGLQGVSRATQGAQFAELVRSAQLELADPGRRVDAEALRAVLAEAEGLEVDELAEALRGAGLRIRSLPYEATSSGLAAALCFAVGGLALLLGLYRFSWARRALGRVGAAVAVPAASIALALVAAAVVILALQPTPTGGGVTVSGPVMYLAGRLDVLWYAYLSLFASSLGNAAGFMEALKFATPLIFTGLAVAFGFRAGLFNIGAPGQMVLGAIFAAVVGIYLPGPRPFVLPLAILAAAVGGGLWGALPGWLKARFGANEVINTILLNYIAASLLLFLLSSQQVFAAPVLRIFTAVGLFALALVALSLARPIRRRLGAAPRRSFAVLGVLLLLVMVFAGLPREGDAPVNLGLAFKAPGSEPKTHELSEAARLPRVPDLVGVPPGTFGAAVVPVNVALPLALAAVPFVFWLLGRARRLRWPQRLLLALGLGALFYALLAALGLSARPMTVPPSNLNVSFLIALGAAALMYVILWRTNWGFELRAVGLAPKAAEYGGANLPRNIVWTMALSGAFAGLTACHYVLGGALEDFALRQSLPTSDGFDGIAVALLGQNTPLGVVLAAFLFGVLKNGGSVLNITFPDLTRDVVNMVLALVVLFIAARGFLPERLTNPLRRAPGPAEPAATAAGVGASPTREPGVHAVAKEPLDPPGAPSRGGGA</sequence>
<feature type="transmembrane region" description="Helical" evidence="7">
    <location>
        <begin position="205"/>
        <end position="230"/>
    </location>
</feature>
<keyword evidence="5 7" id="KW-0472">Membrane</keyword>
<dbReference type="STRING" id="649638.Trad_0602"/>
<evidence type="ECO:0000256" key="2">
    <source>
        <dbReference type="ARBA" id="ARBA00022475"/>
    </source>
</evidence>
<dbReference type="GO" id="GO:0022857">
    <property type="term" value="F:transmembrane transporter activity"/>
    <property type="evidence" value="ECO:0007669"/>
    <property type="project" value="InterPro"/>
</dbReference>
<dbReference type="PANTHER" id="PTHR47089:SF1">
    <property type="entry name" value="GUANOSINE ABC TRANSPORTER PERMEASE PROTEIN NUPP"/>
    <property type="match status" value="1"/>
</dbReference>
<dbReference type="PANTHER" id="PTHR47089">
    <property type="entry name" value="ABC TRANSPORTER, PERMEASE PROTEIN"/>
    <property type="match status" value="1"/>
</dbReference>